<evidence type="ECO:0000256" key="1">
    <source>
        <dbReference type="ARBA" id="ARBA00023015"/>
    </source>
</evidence>
<dbReference type="GO" id="GO:0003700">
    <property type="term" value="F:DNA-binding transcription factor activity"/>
    <property type="evidence" value="ECO:0007669"/>
    <property type="project" value="InterPro"/>
</dbReference>
<evidence type="ECO:0000256" key="2">
    <source>
        <dbReference type="ARBA" id="ARBA00023125"/>
    </source>
</evidence>
<dbReference type="EMBL" id="RBAK01000008">
    <property type="protein sequence ID" value="RKN43410.1"/>
    <property type="molecule type" value="Genomic_DNA"/>
</dbReference>
<keyword evidence="1" id="KW-0805">Transcription regulation</keyword>
<protein>
    <submittedName>
        <fullName evidence="6">Transcriptional regulator</fullName>
    </submittedName>
</protein>
<dbReference type="Proteomes" id="UP000281726">
    <property type="component" value="Unassembled WGS sequence"/>
</dbReference>
<keyword evidence="2" id="KW-0238">DNA-binding</keyword>
<dbReference type="OrthoDB" id="3460651at2"/>
<feature type="region of interest" description="Disordered" evidence="4">
    <location>
        <begin position="1"/>
        <end position="25"/>
    </location>
</feature>
<dbReference type="GO" id="GO:0003677">
    <property type="term" value="F:DNA binding"/>
    <property type="evidence" value="ECO:0007669"/>
    <property type="project" value="UniProtKB-KW"/>
</dbReference>
<dbReference type="SMART" id="SM00418">
    <property type="entry name" value="HTH_ARSR"/>
    <property type="match status" value="1"/>
</dbReference>
<feature type="domain" description="HTH arsR-type" evidence="5">
    <location>
        <begin position="300"/>
        <end position="397"/>
    </location>
</feature>
<evidence type="ECO:0000256" key="4">
    <source>
        <dbReference type="SAM" id="MobiDB-lite"/>
    </source>
</evidence>
<keyword evidence="7" id="KW-1185">Reference proteome</keyword>
<dbReference type="CDD" id="cd00090">
    <property type="entry name" value="HTH_ARSR"/>
    <property type="match status" value="1"/>
</dbReference>
<dbReference type="AlphaFoldDB" id="A0A3A9Z5A2"/>
<dbReference type="InterPro" id="IPR036390">
    <property type="entry name" value="WH_DNA-bd_sf"/>
</dbReference>
<dbReference type="SUPFAM" id="SSF46785">
    <property type="entry name" value="Winged helix' DNA-binding domain"/>
    <property type="match status" value="1"/>
</dbReference>
<reference evidence="6 7" key="1">
    <citation type="journal article" date="2004" name="Syst. Appl. Microbiol.">
        <title>Cryptoendolithic actinomycetes from antarctic sandstone rock samples: Micromonospora endolithica sp. nov. and two isolates related to Micromonospora coerulea Jensen 1932.</title>
        <authorList>
            <person name="Hirsch P."/>
            <person name="Mevs U."/>
            <person name="Kroppenstedt R.M."/>
            <person name="Schumann P."/>
            <person name="Stackebrandt E."/>
        </authorList>
    </citation>
    <scope>NUCLEOTIDE SEQUENCE [LARGE SCALE GENOMIC DNA]</scope>
    <source>
        <strain evidence="6 7">JCM 12677</strain>
    </source>
</reference>
<organism evidence="6 7">
    <name type="scientific">Micromonospora endolithica</name>
    <dbReference type="NCBI Taxonomy" id="230091"/>
    <lineage>
        <taxon>Bacteria</taxon>
        <taxon>Bacillati</taxon>
        <taxon>Actinomycetota</taxon>
        <taxon>Actinomycetes</taxon>
        <taxon>Micromonosporales</taxon>
        <taxon>Micromonosporaceae</taxon>
        <taxon>Micromonospora</taxon>
    </lineage>
</organism>
<accession>A0A3A9Z5A2</accession>
<proteinExistence type="predicted"/>
<sequence length="405" mass="41987">MGSAGVRPRAPHAPTAMATDNPASTTVVRRTPAPLVDPAPLWNPAGDRSSLSVQAEDRQSVAMLRLELGSADLCQVRFADRLHPVGMTMMASQALRDSTGSVLVPSLAERAASARAGGEARAATATLRHLLPARGRLPDFLTPFGGSESVTAGLEAIRATASWRIRAEVTAAYADVAATPLRRRFAAADPEALDLFGQAVDTWFGTVLKPHWSELTSAHRQQVTGAAQRLALGGLAGLFAGLHPAIRWRPPVLEVRTWWSGELTGTGHGLLLLPTPLAGPLPRVLVEPGHPVLLVYPVPMPHHGAAPTAGALGRLLGVTRAGVLRRLAESGELSTTALADAAGVSLSSASEHATALRAAGLITSDRRGGAVGHRLTPLGAHLLGQVPATAVDAPSPAGPRPAHLP</sequence>
<evidence type="ECO:0000256" key="3">
    <source>
        <dbReference type="ARBA" id="ARBA00023163"/>
    </source>
</evidence>
<dbReference type="PANTHER" id="PTHR43132:SF8">
    <property type="entry name" value="HTH-TYPE TRANSCRIPTIONAL REGULATOR KMTR"/>
    <property type="match status" value="1"/>
</dbReference>
<dbReference type="InterPro" id="IPR036388">
    <property type="entry name" value="WH-like_DNA-bd_sf"/>
</dbReference>
<gene>
    <name evidence="6" type="ORF">D7223_20325</name>
</gene>
<evidence type="ECO:0000259" key="5">
    <source>
        <dbReference type="PROSITE" id="PS50987"/>
    </source>
</evidence>
<evidence type="ECO:0000313" key="6">
    <source>
        <dbReference type="EMBL" id="RKN43410.1"/>
    </source>
</evidence>
<dbReference type="Gene3D" id="1.10.10.10">
    <property type="entry name" value="Winged helix-like DNA-binding domain superfamily/Winged helix DNA-binding domain"/>
    <property type="match status" value="1"/>
</dbReference>
<dbReference type="InterPro" id="IPR051011">
    <property type="entry name" value="Metal_resp_trans_reg"/>
</dbReference>
<dbReference type="PANTHER" id="PTHR43132">
    <property type="entry name" value="ARSENICAL RESISTANCE OPERON REPRESSOR ARSR-RELATED"/>
    <property type="match status" value="1"/>
</dbReference>
<comment type="caution">
    <text evidence="6">The sequence shown here is derived from an EMBL/GenBank/DDBJ whole genome shotgun (WGS) entry which is preliminary data.</text>
</comment>
<evidence type="ECO:0000313" key="7">
    <source>
        <dbReference type="Proteomes" id="UP000281726"/>
    </source>
</evidence>
<dbReference type="Pfam" id="PF12840">
    <property type="entry name" value="HTH_20"/>
    <property type="match status" value="1"/>
</dbReference>
<keyword evidence="3" id="KW-0804">Transcription</keyword>
<dbReference type="InterPro" id="IPR011991">
    <property type="entry name" value="ArsR-like_HTH"/>
</dbReference>
<dbReference type="InterPro" id="IPR001845">
    <property type="entry name" value="HTH_ArsR_DNA-bd_dom"/>
</dbReference>
<name>A0A3A9Z5A2_9ACTN</name>
<dbReference type="PROSITE" id="PS50987">
    <property type="entry name" value="HTH_ARSR_2"/>
    <property type="match status" value="1"/>
</dbReference>